<accession>A0A0F9ML48</accession>
<proteinExistence type="predicted"/>
<reference evidence="1" key="1">
    <citation type="journal article" date="2015" name="Nature">
        <title>Complex archaea that bridge the gap between prokaryotes and eukaryotes.</title>
        <authorList>
            <person name="Spang A."/>
            <person name="Saw J.H."/>
            <person name="Jorgensen S.L."/>
            <person name="Zaremba-Niedzwiedzka K."/>
            <person name="Martijn J."/>
            <person name="Lind A.E."/>
            <person name="van Eijk R."/>
            <person name="Schleper C."/>
            <person name="Guy L."/>
            <person name="Ettema T.J."/>
        </authorList>
    </citation>
    <scope>NUCLEOTIDE SEQUENCE</scope>
</reference>
<comment type="caution">
    <text evidence="1">The sequence shown here is derived from an EMBL/GenBank/DDBJ whole genome shotgun (WGS) entry which is preliminary data.</text>
</comment>
<dbReference type="EMBL" id="LAZR01004506">
    <property type="protein sequence ID" value="KKN07990.1"/>
    <property type="molecule type" value="Genomic_DNA"/>
</dbReference>
<evidence type="ECO:0000313" key="1">
    <source>
        <dbReference type="EMBL" id="KKN07990.1"/>
    </source>
</evidence>
<gene>
    <name evidence="1" type="ORF">LCGC14_1061340</name>
</gene>
<protein>
    <submittedName>
        <fullName evidence="1">Uncharacterized protein</fullName>
    </submittedName>
</protein>
<dbReference type="AlphaFoldDB" id="A0A0F9ML48"/>
<sequence length="149" mass="17568">MMTSKFIITIEEDFEIAKKILNKWQFIMYRKAAKGVSKMLYSACKKYKSETIGDKTIFSEEGKDDYVEEAKKNFEEFMFSDESELQKDKYKNFRDKINDRWLHKVKRKVGNFAGNVKNKALKAALMGTDVMSFFSKIGLIVTWKIERIK</sequence>
<organism evidence="1">
    <name type="scientific">marine sediment metagenome</name>
    <dbReference type="NCBI Taxonomy" id="412755"/>
    <lineage>
        <taxon>unclassified sequences</taxon>
        <taxon>metagenomes</taxon>
        <taxon>ecological metagenomes</taxon>
    </lineage>
</organism>
<name>A0A0F9ML48_9ZZZZ</name>